<name>A0A845GRI5_9BURK</name>
<organism evidence="2 3">
    <name type="scientific">Duganella vulcania</name>
    <dbReference type="NCBI Taxonomy" id="2692166"/>
    <lineage>
        <taxon>Bacteria</taxon>
        <taxon>Pseudomonadati</taxon>
        <taxon>Pseudomonadota</taxon>
        <taxon>Betaproteobacteria</taxon>
        <taxon>Burkholderiales</taxon>
        <taxon>Oxalobacteraceae</taxon>
        <taxon>Telluria group</taxon>
        <taxon>Duganella</taxon>
    </lineage>
</organism>
<evidence type="ECO:0000313" key="2">
    <source>
        <dbReference type="EMBL" id="MYM96225.1"/>
    </source>
</evidence>
<dbReference type="EMBL" id="WWCX01000041">
    <property type="protein sequence ID" value="MYM96225.1"/>
    <property type="molecule type" value="Genomic_DNA"/>
</dbReference>
<accession>A0A845GRI5</accession>
<evidence type="ECO:0000256" key="1">
    <source>
        <dbReference type="SAM" id="Coils"/>
    </source>
</evidence>
<sequence length="154" mass="17165">MPSALPALIANTIAEAMTQNRRVDGAATAQAAFYVDRLHETELELRTERANAAQLQAALSQSRQRAVEQEHEVEKLRGIVAAQSEAISKLTAEVSDLRKFGLVAIDDARGETRTWRERVAYLESQRQLDSQLLETFRQKACRSGADISEILKKT</sequence>
<gene>
    <name evidence="2" type="ORF">GTP90_20375</name>
</gene>
<protein>
    <submittedName>
        <fullName evidence="2">Uncharacterized protein</fullName>
    </submittedName>
</protein>
<proteinExistence type="predicted"/>
<comment type="caution">
    <text evidence="2">The sequence shown here is derived from an EMBL/GenBank/DDBJ whole genome shotgun (WGS) entry which is preliminary data.</text>
</comment>
<reference evidence="2" key="1">
    <citation type="submission" date="2019-12" db="EMBL/GenBank/DDBJ databases">
        <title>Novel species isolated from a subtropical stream in China.</title>
        <authorList>
            <person name="Lu H."/>
        </authorList>
    </citation>
    <scope>NUCLEOTIDE SEQUENCE [LARGE SCALE GENOMIC DNA]</scope>
    <source>
        <strain evidence="2">FT81W</strain>
    </source>
</reference>
<dbReference type="RefSeq" id="WP_161085249.1">
    <property type="nucleotide sequence ID" value="NZ_WWCX01000041.1"/>
</dbReference>
<feature type="coiled-coil region" evidence="1">
    <location>
        <begin position="38"/>
        <end position="72"/>
    </location>
</feature>
<dbReference type="AlphaFoldDB" id="A0A845GRI5"/>
<keyword evidence="1" id="KW-0175">Coiled coil</keyword>
<evidence type="ECO:0000313" key="3">
    <source>
        <dbReference type="Proteomes" id="UP000447355"/>
    </source>
</evidence>
<dbReference type="Proteomes" id="UP000447355">
    <property type="component" value="Unassembled WGS sequence"/>
</dbReference>